<dbReference type="Proteomes" id="UP000273105">
    <property type="component" value="Unassembled WGS sequence"/>
</dbReference>
<organism evidence="1 2">
    <name type="scientific">Acinetobacter cumulans</name>
    <dbReference type="NCBI Taxonomy" id="2136182"/>
    <lineage>
        <taxon>Bacteria</taxon>
        <taxon>Pseudomonadati</taxon>
        <taxon>Pseudomonadota</taxon>
        <taxon>Gammaproteobacteria</taxon>
        <taxon>Moraxellales</taxon>
        <taxon>Moraxellaceae</taxon>
        <taxon>Acinetobacter</taxon>
    </lineage>
</organism>
<evidence type="ECO:0000313" key="2">
    <source>
        <dbReference type="Proteomes" id="UP000273105"/>
    </source>
</evidence>
<sequence>MVSITESGVNFGDFSEEDLYKIEHSQGHLSLGEGFKMVEFTYIRNSSLFVIEAKSSIPRASNKEDYDKFWNEIFEKFENALLLQLMGCLQRNDIVMQELPNNHKQIQWNRVSIKLRLVIPSVPSEFLGPLTESFRQKIHKIKILWKIPNEDIFVLNKELALKENLITES</sequence>
<evidence type="ECO:0000313" key="1">
    <source>
        <dbReference type="EMBL" id="RLL36125.1"/>
    </source>
</evidence>
<reference evidence="1 2" key="1">
    <citation type="submission" date="2018-09" db="EMBL/GenBank/DDBJ databases">
        <title>The draft genome of Acinetobacter sp. strains.</title>
        <authorList>
            <person name="Qin J."/>
            <person name="Feng Y."/>
            <person name="Zong Z."/>
        </authorList>
    </citation>
    <scope>NUCLEOTIDE SEQUENCE [LARGE SCALE GENOMIC DNA]</scope>
    <source>
        <strain evidence="1 2">WCHAc060001</strain>
    </source>
</reference>
<keyword evidence="2" id="KW-1185">Reference proteome</keyword>
<accession>A0ABX9U1R4</accession>
<dbReference type="RefSeq" id="WP_121533620.1">
    <property type="nucleotide sequence ID" value="NZ_RCHE01000090.1"/>
</dbReference>
<name>A0ABX9U1R4_9GAMM</name>
<dbReference type="EMBL" id="RCHE01000090">
    <property type="protein sequence ID" value="RLL36125.1"/>
    <property type="molecule type" value="Genomic_DNA"/>
</dbReference>
<proteinExistence type="predicted"/>
<gene>
    <name evidence="1" type="ORF">D9K79_18110</name>
</gene>
<protein>
    <submittedName>
        <fullName evidence="1">Uncharacterized protein</fullName>
    </submittedName>
</protein>
<comment type="caution">
    <text evidence="1">The sequence shown here is derived from an EMBL/GenBank/DDBJ whole genome shotgun (WGS) entry which is preliminary data.</text>
</comment>